<dbReference type="AlphaFoldDB" id="A0AAD7S5J7"/>
<dbReference type="Proteomes" id="UP001221898">
    <property type="component" value="Unassembled WGS sequence"/>
</dbReference>
<evidence type="ECO:0000256" key="1">
    <source>
        <dbReference type="SAM" id="Phobius"/>
    </source>
</evidence>
<accession>A0AAD7S5J7</accession>
<evidence type="ECO:0000313" key="3">
    <source>
        <dbReference type="Proteomes" id="UP001221898"/>
    </source>
</evidence>
<protein>
    <submittedName>
        <fullName evidence="2">Uncharacterized protein</fullName>
    </submittedName>
</protein>
<feature type="transmembrane region" description="Helical" evidence="1">
    <location>
        <begin position="135"/>
        <end position="154"/>
    </location>
</feature>
<name>A0AAD7S5J7_9TELE</name>
<keyword evidence="3" id="KW-1185">Reference proteome</keyword>
<keyword evidence="1" id="KW-0812">Transmembrane</keyword>
<keyword evidence="1" id="KW-1133">Transmembrane helix</keyword>
<evidence type="ECO:0000313" key="2">
    <source>
        <dbReference type="EMBL" id="KAJ8396353.1"/>
    </source>
</evidence>
<dbReference type="EMBL" id="JAINUG010000107">
    <property type="protein sequence ID" value="KAJ8396353.1"/>
    <property type="molecule type" value="Genomic_DNA"/>
</dbReference>
<proteinExistence type="predicted"/>
<keyword evidence="1" id="KW-0472">Membrane</keyword>
<sequence>MMTRVCKRAAGFQSHPQDIQRGSLKRSSVREEIMLNNLPTAHMLGSVHESLSPAVLSLEKWGLPVDMTTCAMTDYGTSKGQHCRFCSESSQLKYKTHRYSPFRGEDRPITVPCDVLFNLDQHWTYCTPPFKTNTFYTHTFMFTLCALCQILMMMT</sequence>
<organism evidence="2 3">
    <name type="scientific">Aldrovandia affinis</name>
    <dbReference type="NCBI Taxonomy" id="143900"/>
    <lineage>
        <taxon>Eukaryota</taxon>
        <taxon>Metazoa</taxon>
        <taxon>Chordata</taxon>
        <taxon>Craniata</taxon>
        <taxon>Vertebrata</taxon>
        <taxon>Euteleostomi</taxon>
        <taxon>Actinopterygii</taxon>
        <taxon>Neopterygii</taxon>
        <taxon>Teleostei</taxon>
        <taxon>Notacanthiformes</taxon>
        <taxon>Halosauridae</taxon>
        <taxon>Aldrovandia</taxon>
    </lineage>
</organism>
<comment type="caution">
    <text evidence="2">The sequence shown here is derived from an EMBL/GenBank/DDBJ whole genome shotgun (WGS) entry which is preliminary data.</text>
</comment>
<gene>
    <name evidence="2" type="ORF">AAFF_G00019300</name>
</gene>
<reference evidence="2" key="1">
    <citation type="journal article" date="2023" name="Science">
        <title>Genome structures resolve the early diversification of teleost fishes.</title>
        <authorList>
            <person name="Parey E."/>
            <person name="Louis A."/>
            <person name="Montfort J."/>
            <person name="Bouchez O."/>
            <person name="Roques C."/>
            <person name="Iampietro C."/>
            <person name="Lluch J."/>
            <person name="Castinel A."/>
            <person name="Donnadieu C."/>
            <person name="Desvignes T."/>
            <person name="Floi Bucao C."/>
            <person name="Jouanno E."/>
            <person name="Wen M."/>
            <person name="Mejri S."/>
            <person name="Dirks R."/>
            <person name="Jansen H."/>
            <person name="Henkel C."/>
            <person name="Chen W.J."/>
            <person name="Zahm M."/>
            <person name="Cabau C."/>
            <person name="Klopp C."/>
            <person name="Thompson A.W."/>
            <person name="Robinson-Rechavi M."/>
            <person name="Braasch I."/>
            <person name="Lecointre G."/>
            <person name="Bobe J."/>
            <person name="Postlethwait J.H."/>
            <person name="Berthelot C."/>
            <person name="Roest Crollius H."/>
            <person name="Guiguen Y."/>
        </authorList>
    </citation>
    <scope>NUCLEOTIDE SEQUENCE</scope>
    <source>
        <strain evidence="2">NC1722</strain>
    </source>
</reference>